<comment type="caution">
    <text evidence="1">The sequence shown here is derived from an EMBL/GenBank/DDBJ whole genome shotgun (WGS) entry which is preliminary data.</text>
</comment>
<accession>A0ABN9BLE8</accession>
<evidence type="ECO:0000313" key="2">
    <source>
        <dbReference type="Proteomes" id="UP001162483"/>
    </source>
</evidence>
<reference evidence="1" key="1">
    <citation type="submission" date="2023-05" db="EMBL/GenBank/DDBJ databases">
        <authorList>
            <person name="Stuckert A."/>
        </authorList>
    </citation>
    <scope>NUCLEOTIDE SEQUENCE</scope>
</reference>
<proteinExistence type="predicted"/>
<dbReference type="Proteomes" id="UP001162483">
    <property type="component" value="Unassembled WGS sequence"/>
</dbReference>
<protein>
    <recommendedName>
        <fullName evidence="3">Secreted protein</fullName>
    </recommendedName>
</protein>
<sequence length="71" mass="7677">MLCALKSFVPTQLVSLASVARSAQYAGTKGKSTVKVHAGYLPQIHVYNAHANQAVYNVILPHAHLCHVHSK</sequence>
<organism evidence="1 2">
    <name type="scientific">Staurois parvus</name>
    <dbReference type="NCBI Taxonomy" id="386267"/>
    <lineage>
        <taxon>Eukaryota</taxon>
        <taxon>Metazoa</taxon>
        <taxon>Chordata</taxon>
        <taxon>Craniata</taxon>
        <taxon>Vertebrata</taxon>
        <taxon>Euteleostomi</taxon>
        <taxon>Amphibia</taxon>
        <taxon>Batrachia</taxon>
        <taxon>Anura</taxon>
        <taxon>Neobatrachia</taxon>
        <taxon>Ranoidea</taxon>
        <taxon>Ranidae</taxon>
        <taxon>Staurois</taxon>
    </lineage>
</organism>
<evidence type="ECO:0008006" key="3">
    <source>
        <dbReference type="Google" id="ProtNLM"/>
    </source>
</evidence>
<evidence type="ECO:0000313" key="1">
    <source>
        <dbReference type="EMBL" id="CAI9548471.1"/>
    </source>
</evidence>
<gene>
    <name evidence="1" type="ORF">SPARVUS_LOCUS3155558</name>
</gene>
<name>A0ABN9BLE8_9NEOB</name>
<dbReference type="EMBL" id="CATNWA010004704">
    <property type="protein sequence ID" value="CAI9548471.1"/>
    <property type="molecule type" value="Genomic_DNA"/>
</dbReference>
<keyword evidence="2" id="KW-1185">Reference proteome</keyword>